<evidence type="ECO:0000256" key="2">
    <source>
        <dbReference type="ARBA" id="ARBA00022803"/>
    </source>
</evidence>
<organism evidence="4 5">
    <name type="scientific">Hohenbuehelia grisea</name>
    <dbReference type="NCBI Taxonomy" id="104357"/>
    <lineage>
        <taxon>Eukaryota</taxon>
        <taxon>Fungi</taxon>
        <taxon>Dikarya</taxon>
        <taxon>Basidiomycota</taxon>
        <taxon>Agaricomycotina</taxon>
        <taxon>Agaricomycetes</taxon>
        <taxon>Agaricomycetidae</taxon>
        <taxon>Agaricales</taxon>
        <taxon>Pleurotineae</taxon>
        <taxon>Pleurotaceae</taxon>
        <taxon>Hohenbuehelia</taxon>
    </lineage>
</organism>
<gene>
    <name evidence="4" type="ORF">HGRIS_014435</name>
</gene>
<dbReference type="Gene3D" id="1.25.40.10">
    <property type="entry name" value="Tetratricopeptide repeat domain"/>
    <property type="match status" value="1"/>
</dbReference>
<evidence type="ECO:0000256" key="1">
    <source>
        <dbReference type="ARBA" id="ARBA00022737"/>
    </source>
</evidence>
<protein>
    <submittedName>
        <fullName evidence="4">Uncharacterized protein</fullName>
    </submittedName>
</protein>
<sequence>MESVDQLKQQDNALFREGNYEEACLKYLDALALDDKNVVLYTNLSQCYFLLGRYNESLDNAKKATQIDKTFAKGWYRTGAAYEALEKFPESIENYLEAVELLPPGNNFTPAQTTQRDECENSLKRVLPKIRDPLIMPYDVFTATARAHDLTVPQEDTRENRMKIINNPVFTTQPPFHALFIPDVPWSPIKEVTIADKGDRTPEILKLLHSKFYDSVTLHSEYQLVSVRDDKLWGVGFGRPHVSYEALMDDNAVSTRQLNERACQLLRRPETYGPILVMKTTMCKWDMDIFANPEAILCWEQVTEAELMSEKFTLMRAEWEKVKRGNANTLADFLGPDAQYINLG</sequence>
<name>A0ABR3JTJ1_9AGAR</name>
<feature type="repeat" description="TPR" evidence="3">
    <location>
        <begin position="72"/>
        <end position="105"/>
    </location>
</feature>
<dbReference type="PANTHER" id="PTHR22904">
    <property type="entry name" value="TPR REPEAT CONTAINING PROTEIN"/>
    <property type="match status" value="1"/>
</dbReference>
<dbReference type="SUPFAM" id="SSF48452">
    <property type="entry name" value="TPR-like"/>
    <property type="match status" value="1"/>
</dbReference>
<dbReference type="PROSITE" id="PS50005">
    <property type="entry name" value="TPR"/>
    <property type="match status" value="1"/>
</dbReference>
<evidence type="ECO:0000313" key="4">
    <source>
        <dbReference type="EMBL" id="KAL0959148.1"/>
    </source>
</evidence>
<comment type="caution">
    <text evidence="4">The sequence shown here is derived from an EMBL/GenBank/DDBJ whole genome shotgun (WGS) entry which is preliminary data.</text>
</comment>
<evidence type="ECO:0000313" key="5">
    <source>
        <dbReference type="Proteomes" id="UP001556367"/>
    </source>
</evidence>
<dbReference type="Proteomes" id="UP001556367">
    <property type="component" value="Unassembled WGS sequence"/>
</dbReference>
<keyword evidence="5" id="KW-1185">Reference proteome</keyword>
<dbReference type="SMART" id="SM00028">
    <property type="entry name" value="TPR"/>
    <property type="match status" value="3"/>
</dbReference>
<dbReference type="InterPro" id="IPR011990">
    <property type="entry name" value="TPR-like_helical_dom_sf"/>
</dbReference>
<reference evidence="5" key="1">
    <citation type="submission" date="2024-06" db="EMBL/GenBank/DDBJ databases">
        <title>Multi-omics analyses provide insights into the biosynthesis of the anticancer antibiotic pleurotin in Hohenbuehelia grisea.</title>
        <authorList>
            <person name="Weaver J.A."/>
            <person name="Alberti F."/>
        </authorList>
    </citation>
    <scope>NUCLEOTIDE SEQUENCE [LARGE SCALE GENOMIC DNA]</scope>
    <source>
        <strain evidence="5">T-177</strain>
    </source>
</reference>
<keyword evidence="2 3" id="KW-0802">TPR repeat</keyword>
<dbReference type="Pfam" id="PF13181">
    <property type="entry name" value="TPR_8"/>
    <property type="match status" value="1"/>
</dbReference>
<proteinExistence type="predicted"/>
<dbReference type="EMBL" id="JASNQZ010000003">
    <property type="protein sequence ID" value="KAL0959148.1"/>
    <property type="molecule type" value="Genomic_DNA"/>
</dbReference>
<evidence type="ECO:0000256" key="3">
    <source>
        <dbReference type="PROSITE-ProRule" id="PRU00339"/>
    </source>
</evidence>
<accession>A0ABR3JTJ1</accession>
<dbReference type="InterPro" id="IPR019734">
    <property type="entry name" value="TPR_rpt"/>
</dbReference>
<keyword evidence="1" id="KW-0677">Repeat</keyword>
<dbReference type="PANTHER" id="PTHR22904:SF523">
    <property type="entry name" value="STRESS-INDUCED-PHOSPHOPROTEIN 1"/>
    <property type="match status" value="1"/>
</dbReference>